<dbReference type="EMBL" id="MU266640">
    <property type="protein sequence ID" value="KAH7919671.1"/>
    <property type="molecule type" value="Genomic_DNA"/>
</dbReference>
<evidence type="ECO:0000313" key="2">
    <source>
        <dbReference type="Proteomes" id="UP000790709"/>
    </source>
</evidence>
<keyword evidence="2" id="KW-1185">Reference proteome</keyword>
<organism evidence="1 2">
    <name type="scientific">Leucogyrophana mollusca</name>
    <dbReference type="NCBI Taxonomy" id="85980"/>
    <lineage>
        <taxon>Eukaryota</taxon>
        <taxon>Fungi</taxon>
        <taxon>Dikarya</taxon>
        <taxon>Basidiomycota</taxon>
        <taxon>Agaricomycotina</taxon>
        <taxon>Agaricomycetes</taxon>
        <taxon>Agaricomycetidae</taxon>
        <taxon>Boletales</taxon>
        <taxon>Boletales incertae sedis</taxon>
        <taxon>Leucogyrophana</taxon>
    </lineage>
</organism>
<gene>
    <name evidence="1" type="ORF">BV22DRAFT_1074942</name>
</gene>
<evidence type="ECO:0000313" key="1">
    <source>
        <dbReference type="EMBL" id="KAH7919671.1"/>
    </source>
</evidence>
<dbReference type="Proteomes" id="UP000790709">
    <property type="component" value="Unassembled WGS sequence"/>
</dbReference>
<accession>A0ACB8B1H1</accession>
<comment type="caution">
    <text evidence="1">The sequence shown here is derived from an EMBL/GenBank/DDBJ whole genome shotgun (WGS) entry which is preliminary data.</text>
</comment>
<proteinExistence type="predicted"/>
<protein>
    <submittedName>
        <fullName evidence="1">Uncharacterized protein</fullName>
    </submittedName>
</protein>
<sequence>MIPRVSKRYASTAKSKPRQGRKGHLYGQAREHPPVTPEEQVRITRRRIEKAERDERMDITMALTPVKTYMGGFTRPRDLRALYWSKGGHYHTSGKVYETPPASAYVPHTVYLLEGRYPTKHGLGRADTLEHVVGVCRECDFPEVLRNYNSERAPKDQLGAMDNARWPWQPKKHECRVQWWAADEDPKAIIRELRGEGADVALYNGTGSFDAGKDEHEELLGKAPLPLHMMNKASSSRQQVRGFHTSAYARHPTSYNEDHIVPDFYIKHKLDRKRASSIKSGATPSTTSPSATDTKGTEVDAVEEAVHDPHRQTTGVKKRKHEEAALMQHLSDSILSDELAASTRRLRTKTPVEHYDADGMLVHASGFVVPGAGHASTSDVARSKERKRDEESDRAAQTAAVAEAVLESDLDHLTMASTRPRSHKVPFEIREPDGTVKHPSGFVPPTPANEFKYSDSASLERDLSAAVGRQRARETDGRNATRKGGRGLHTTAVVRATEVYPPFPSLHTLPPHVPGPEFPFEEMVETVQETRATSSPQSSAGTPEPATIRSQYLSTLAGTPFFRPLLTLTVSTRPLGMSLVRLSHSLPRGLPFYASVPAEDRKDSASFSSRMRNLRLDRMHSLSVTLAQALSGARGGLLGIRFNQDERGRGIEGEGLEQALAWKRRVIGVGVGNWYSRAAEVKEAFKTDGEEKVAGVYTSVTEAKDKGPFDVYGLDEWGKRLSETGEVLAYPAKPEITPLSEALAKEALR</sequence>
<name>A0ACB8B1H1_9AGAM</name>
<reference evidence="1" key="1">
    <citation type="journal article" date="2021" name="New Phytol.">
        <title>Evolutionary innovations through gain and loss of genes in the ectomycorrhizal Boletales.</title>
        <authorList>
            <person name="Wu G."/>
            <person name="Miyauchi S."/>
            <person name="Morin E."/>
            <person name="Kuo A."/>
            <person name="Drula E."/>
            <person name="Varga T."/>
            <person name="Kohler A."/>
            <person name="Feng B."/>
            <person name="Cao Y."/>
            <person name="Lipzen A."/>
            <person name="Daum C."/>
            <person name="Hundley H."/>
            <person name="Pangilinan J."/>
            <person name="Johnson J."/>
            <person name="Barry K."/>
            <person name="LaButti K."/>
            <person name="Ng V."/>
            <person name="Ahrendt S."/>
            <person name="Min B."/>
            <person name="Choi I.G."/>
            <person name="Park H."/>
            <person name="Plett J.M."/>
            <person name="Magnuson J."/>
            <person name="Spatafora J.W."/>
            <person name="Nagy L.G."/>
            <person name="Henrissat B."/>
            <person name="Grigoriev I.V."/>
            <person name="Yang Z.L."/>
            <person name="Xu J."/>
            <person name="Martin F.M."/>
        </authorList>
    </citation>
    <scope>NUCLEOTIDE SEQUENCE</scope>
    <source>
        <strain evidence="1">KUC20120723A-06</strain>
    </source>
</reference>